<name>A0AAW1R088_9CHLO</name>
<dbReference type="InterPro" id="IPR055621">
    <property type="entry name" value="DUF7197"/>
</dbReference>
<accession>A0AAW1R088</accession>
<dbReference type="AlphaFoldDB" id="A0AAW1R088"/>
<evidence type="ECO:0000313" key="3">
    <source>
        <dbReference type="Proteomes" id="UP001438707"/>
    </source>
</evidence>
<keyword evidence="3" id="KW-1185">Reference proteome</keyword>
<dbReference type="Proteomes" id="UP001438707">
    <property type="component" value="Unassembled WGS sequence"/>
</dbReference>
<reference evidence="2 3" key="1">
    <citation type="journal article" date="2024" name="Nat. Commun.">
        <title>Phylogenomics reveals the evolutionary origins of lichenization in chlorophyte algae.</title>
        <authorList>
            <person name="Puginier C."/>
            <person name="Libourel C."/>
            <person name="Otte J."/>
            <person name="Skaloud P."/>
            <person name="Haon M."/>
            <person name="Grisel S."/>
            <person name="Petersen M."/>
            <person name="Berrin J.G."/>
            <person name="Delaux P.M."/>
            <person name="Dal Grande F."/>
            <person name="Keller J."/>
        </authorList>
    </citation>
    <scope>NUCLEOTIDE SEQUENCE [LARGE SCALE GENOMIC DNA]</scope>
    <source>
        <strain evidence="2 3">SAG 2145</strain>
    </source>
</reference>
<gene>
    <name evidence="2" type="ORF">WJX74_001592</name>
</gene>
<proteinExistence type="predicted"/>
<comment type="caution">
    <text evidence="2">The sequence shown here is derived from an EMBL/GenBank/DDBJ whole genome shotgun (WGS) entry which is preliminary data.</text>
</comment>
<feature type="compositionally biased region" description="Basic and acidic residues" evidence="1">
    <location>
        <begin position="152"/>
        <end position="161"/>
    </location>
</feature>
<sequence length="191" mass="22105">MSGEAPSKLLLRSLQKFYEEQANFDTLHLLLDKRRGKAADMPSLRILEHLVTSFSLQKGFDFRLPHTDVPMHLHDAYQAELLRHGKVLFDVFAREDKHNTAKHLIESPDGDGRTLETTAKQMNFIRWAIINRVIDYARDNLPAIRDHLPRQCRTRAEDGGPQKKRQRNSYTCPSRLHNGCFKLSFTLPSQD</sequence>
<evidence type="ECO:0000256" key="1">
    <source>
        <dbReference type="SAM" id="MobiDB-lite"/>
    </source>
</evidence>
<dbReference type="Pfam" id="PF23827">
    <property type="entry name" value="DUF7197"/>
    <property type="match status" value="1"/>
</dbReference>
<protein>
    <submittedName>
        <fullName evidence="2">Uncharacterized protein</fullName>
    </submittedName>
</protein>
<evidence type="ECO:0000313" key="2">
    <source>
        <dbReference type="EMBL" id="KAK9826955.1"/>
    </source>
</evidence>
<feature type="region of interest" description="Disordered" evidence="1">
    <location>
        <begin position="152"/>
        <end position="171"/>
    </location>
</feature>
<dbReference type="EMBL" id="JALJOS010000019">
    <property type="protein sequence ID" value="KAK9826955.1"/>
    <property type="molecule type" value="Genomic_DNA"/>
</dbReference>
<organism evidence="2 3">
    <name type="scientific">Apatococcus lobatus</name>
    <dbReference type="NCBI Taxonomy" id="904363"/>
    <lineage>
        <taxon>Eukaryota</taxon>
        <taxon>Viridiplantae</taxon>
        <taxon>Chlorophyta</taxon>
        <taxon>core chlorophytes</taxon>
        <taxon>Trebouxiophyceae</taxon>
        <taxon>Chlorellales</taxon>
        <taxon>Chlorellaceae</taxon>
        <taxon>Apatococcus</taxon>
    </lineage>
</organism>